<feature type="domain" description="SecDF P1 head subdomain" evidence="1">
    <location>
        <begin position="91"/>
        <end position="171"/>
    </location>
</feature>
<accession>A0AAE9H684</accession>
<gene>
    <name evidence="2" type="ORF">MXF72_17025</name>
</gene>
<dbReference type="Proteomes" id="UP000830925">
    <property type="component" value="Chromosome"/>
</dbReference>
<evidence type="ECO:0000259" key="1">
    <source>
        <dbReference type="Pfam" id="PF22599"/>
    </source>
</evidence>
<dbReference type="AlphaFoldDB" id="A0AAE9H684"/>
<evidence type="ECO:0000313" key="3">
    <source>
        <dbReference type="Proteomes" id="UP000830925"/>
    </source>
</evidence>
<dbReference type="EMBL" id="CP095873">
    <property type="protein sequence ID" value="UPL21070.1"/>
    <property type="molecule type" value="Genomic_DNA"/>
</dbReference>
<dbReference type="Pfam" id="PF22599">
    <property type="entry name" value="SecDF_P1_head"/>
    <property type="match status" value="1"/>
</dbReference>
<evidence type="ECO:0000313" key="2">
    <source>
        <dbReference type="EMBL" id="UPL21070.1"/>
    </source>
</evidence>
<protein>
    <recommendedName>
        <fullName evidence="1">SecDF P1 head subdomain domain-containing protein</fullName>
    </recommendedName>
</protein>
<dbReference type="Gene3D" id="3.30.1360.200">
    <property type="match status" value="1"/>
</dbReference>
<name>A0AAE9H684_ALCFA</name>
<organism evidence="2 3">
    <name type="scientific">Alcaligenes faecalis</name>
    <dbReference type="NCBI Taxonomy" id="511"/>
    <lineage>
        <taxon>Bacteria</taxon>
        <taxon>Pseudomonadati</taxon>
        <taxon>Pseudomonadota</taxon>
        <taxon>Betaproteobacteria</taxon>
        <taxon>Burkholderiales</taxon>
        <taxon>Alcaligenaceae</taxon>
        <taxon>Alcaligenes</taxon>
    </lineage>
</organism>
<dbReference type="InterPro" id="IPR054384">
    <property type="entry name" value="SecDF_P1_head"/>
</dbReference>
<reference evidence="2" key="1">
    <citation type="submission" date="2022-04" db="EMBL/GenBank/DDBJ databases">
        <title>Genomic mining of Alcaligenes faecalis D334 producing ectoin and derivatives.</title>
        <authorList>
            <person name="Doan V.T."/>
            <person name="Quach N.T."/>
            <person name="Vu T.-H.-N."/>
            <person name="Phi Q.-T."/>
        </authorList>
    </citation>
    <scope>NUCLEOTIDE SEQUENCE</scope>
    <source>
        <strain evidence="2">D334</strain>
    </source>
</reference>
<dbReference type="RefSeq" id="WP_143241220.1">
    <property type="nucleotide sequence ID" value="NZ_CP095873.1"/>
</dbReference>
<sequence length="189" mass="20053">MATTHSQTGQAVLGTAIGMMLFLLAGCQTTTAGGGADLSPPALASHYEQEGADGTRSFLASQTQRSVQVPQVDFYVGMRQAIPGLVQVQGPQGPLWLYPQVVVQRSDLTRVASLRTEQGQHLVRFQLNSLGARKLAEASSGNVGALLVLVMEDQVAQVARIGEPLKQGAIYLSMPDDAAAQRLLRQVQG</sequence>
<proteinExistence type="predicted"/>